<comment type="caution">
    <text evidence="1">The sequence shown here is derived from an EMBL/GenBank/DDBJ whole genome shotgun (WGS) entry which is preliminary data.</text>
</comment>
<dbReference type="Proteomes" id="UP001281761">
    <property type="component" value="Unassembled WGS sequence"/>
</dbReference>
<reference evidence="1 2" key="1">
    <citation type="journal article" date="2022" name="bioRxiv">
        <title>Genomics of Preaxostyla Flagellates Illuminates Evolutionary Transitions and the Path Towards Mitochondrial Loss.</title>
        <authorList>
            <person name="Novak L.V.F."/>
            <person name="Treitli S.C."/>
            <person name="Pyrih J."/>
            <person name="Halakuc P."/>
            <person name="Pipaliya S.V."/>
            <person name="Vacek V."/>
            <person name="Brzon O."/>
            <person name="Soukal P."/>
            <person name="Eme L."/>
            <person name="Dacks J.B."/>
            <person name="Karnkowska A."/>
            <person name="Elias M."/>
            <person name="Hampl V."/>
        </authorList>
    </citation>
    <scope>NUCLEOTIDE SEQUENCE [LARGE SCALE GENOMIC DNA]</scope>
    <source>
        <strain evidence="1">NAU3</strain>
        <tissue evidence="1">Gut</tissue>
    </source>
</reference>
<name>A0ABQ9XVM1_9EUKA</name>
<organism evidence="1 2">
    <name type="scientific">Blattamonas nauphoetae</name>
    <dbReference type="NCBI Taxonomy" id="2049346"/>
    <lineage>
        <taxon>Eukaryota</taxon>
        <taxon>Metamonada</taxon>
        <taxon>Preaxostyla</taxon>
        <taxon>Oxymonadida</taxon>
        <taxon>Blattamonas</taxon>
    </lineage>
</organism>
<evidence type="ECO:0000313" key="2">
    <source>
        <dbReference type="Proteomes" id="UP001281761"/>
    </source>
</evidence>
<protein>
    <submittedName>
        <fullName evidence="1">Uncharacterized protein</fullName>
    </submittedName>
</protein>
<sequence>MFETKAFGNHRNNLTRDLEPTLHGPYLNEVGAKPHQPTLDLLFERTLRSDPVSFFLHCSDQDTPFMYSINDLYLYFPPPLVVRFFLPILPSISNRRQVGPAIRTILLTLVLTTAPFGDLHSVRELYRSVAQQNGITSDHDIEFKLGLSCESLEWLNIPTGFGSALAHSTGLLSFTQFTFNAPPHFVEQLSKLMVIERSTTNLFAFSVRKLHPTTHQFQPAVMDKSGRQEK</sequence>
<accession>A0ABQ9XVM1</accession>
<gene>
    <name evidence="1" type="ORF">BLNAU_9576</name>
</gene>
<proteinExistence type="predicted"/>
<keyword evidence="2" id="KW-1185">Reference proteome</keyword>
<dbReference type="EMBL" id="JARBJD010000066">
    <property type="protein sequence ID" value="KAK2955528.1"/>
    <property type="molecule type" value="Genomic_DNA"/>
</dbReference>
<evidence type="ECO:0000313" key="1">
    <source>
        <dbReference type="EMBL" id="KAK2955528.1"/>
    </source>
</evidence>